<dbReference type="Proteomes" id="UP000013047">
    <property type="component" value="Unassembled WGS sequence"/>
</dbReference>
<organism evidence="1 2">
    <name type="scientific">Thauera phenylacetica B4P</name>
    <dbReference type="NCBI Taxonomy" id="1234382"/>
    <lineage>
        <taxon>Bacteria</taxon>
        <taxon>Pseudomonadati</taxon>
        <taxon>Pseudomonadota</taxon>
        <taxon>Betaproteobacteria</taxon>
        <taxon>Rhodocyclales</taxon>
        <taxon>Zoogloeaceae</taxon>
        <taxon>Thauera</taxon>
    </lineage>
</organism>
<sequence>MASRFAGMGPTFVDAFGRQIEAHSDAYLALDDIEHGRGRRVPLWMFGFLY</sequence>
<evidence type="ECO:0000313" key="1">
    <source>
        <dbReference type="EMBL" id="ENO98564.1"/>
    </source>
</evidence>
<proteinExistence type="predicted"/>
<comment type="caution">
    <text evidence="1">The sequence shown here is derived from an EMBL/GenBank/DDBJ whole genome shotgun (WGS) entry which is preliminary data.</text>
</comment>
<keyword evidence="2" id="KW-1185">Reference proteome</keyword>
<dbReference type="EMBL" id="AMXF01000009">
    <property type="protein sequence ID" value="ENO98564.1"/>
    <property type="molecule type" value="Genomic_DNA"/>
</dbReference>
<dbReference type="AlphaFoldDB" id="N7A2P2"/>
<name>N7A2P2_9RHOO</name>
<accession>N7A2P2</accession>
<evidence type="ECO:0000313" key="2">
    <source>
        <dbReference type="Proteomes" id="UP000013047"/>
    </source>
</evidence>
<reference evidence="1 2" key="1">
    <citation type="submission" date="2012-09" db="EMBL/GenBank/DDBJ databases">
        <title>Draft Genome Sequences of 6 Strains from Genus Thauera.</title>
        <authorList>
            <person name="Liu B."/>
            <person name="Shapleigh J.P."/>
            <person name="Frostegard A.H."/>
        </authorList>
    </citation>
    <scope>NUCLEOTIDE SEQUENCE [LARGE SCALE GENOMIC DNA]</scope>
    <source>
        <strain evidence="1 2">B4P</strain>
    </source>
</reference>
<protein>
    <submittedName>
        <fullName evidence="1">AAA ATPase</fullName>
    </submittedName>
</protein>
<gene>
    <name evidence="1" type="ORF">C667_03143</name>
</gene>